<organism evidence="1 2">
    <name type="scientific">Stylosanthes scabra</name>
    <dbReference type="NCBI Taxonomy" id="79078"/>
    <lineage>
        <taxon>Eukaryota</taxon>
        <taxon>Viridiplantae</taxon>
        <taxon>Streptophyta</taxon>
        <taxon>Embryophyta</taxon>
        <taxon>Tracheophyta</taxon>
        <taxon>Spermatophyta</taxon>
        <taxon>Magnoliopsida</taxon>
        <taxon>eudicotyledons</taxon>
        <taxon>Gunneridae</taxon>
        <taxon>Pentapetalae</taxon>
        <taxon>rosids</taxon>
        <taxon>fabids</taxon>
        <taxon>Fabales</taxon>
        <taxon>Fabaceae</taxon>
        <taxon>Papilionoideae</taxon>
        <taxon>50 kb inversion clade</taxon>
        <taxon>dalbergioids sensu lato</taxon>
        <taxon>Dalbergieae</taxon>
        <taxon>Pterocarpus clade</taxon>
        <taxon>Stylosanthes</taxon>
    </lineage>
</organism>
<reference evidence="1 2" key="1">
    <citation type="journal article" date="2023" name="Plants (Basel)">
        <title>Bridging the Gap: Combining Genomics and Transcriptomics Approaches to Understand Stylosanthes scabra, an Orphan Legume from the Brazilian Caatinga.</title>
        <authorList>
            <person name="Ferreira-Neto J.R.C."/>
            <person name="da Silva M.D."/>
            <person name="Binneck E."/>
            <person name="de Melo N.F."/>
            <person name="da Silva R.H."/>
            <person name="de Melo A.L.T.M."/>
            <person name="Pandolfi V."/>
            <person name="Bustamante F.O."/>
            <person name="Brasileiro-Vidal A.C."/>
            <person name="Benko-Iseppon A.M."/>
        </authorList>
    </citation>
    <scope>NUCLEOTIDE SEQUENCE [LARGE SCALE GENOMIC DNA]</scope>
    <source>
        <tissue evidence="1">Leaves</tissue>
    </source>
</reference>
<dbReference type="Gene3D" id="3.40.395.10">
    <property type="entry name" value="Adenoviral Proteinase, Chain A"/>
    <property type="match status" value="1"/>
</dbReference>
<dbReference type="EMBL" id="JASCZI010272404">
    <property type="protein sequence ID" value="MED6222066.1"/>
    <property type="molecule type" value="Genomic_DNA"/>
</dbReference>
<dbReference type="Proteomes" id="UP001341840">
    <property type="component" value="Unassembled WGS sequence"/>
</dbReference>
<proteinExistence type="predicted"/>
<accession>A0ABU6ZJD2</accession>
<gene>
    <name evidence="1" type="ORF">PIB30_060875</name>
</gene>
<evidence type="ECO:0000313" key="1">
    <source>
        <dbReference type="EMBL" id="MED6222066.1"/>
    </source>
</evidence>
<dbReference type="SUPFAM" id="SSF54001">
    <property type="entry name" value="Cysteine proteinases"/>
    <property type="match status" value="1"/>
</dbReference>
<protein>
    <recommendedName>
        <fullName evidence="3">Ubiquitin-like protease family profile domain-containing protein</fullName>
    </recommendedName>
</protein>
<name>A0ABU6ZJD2_9FABA</name>
<dbReference type="InterPro" id="IPR038765">
    <property type="entry name" value="Papain-like_cys_pep_sf"/>
</dbReference>
<sequence>MVPTYERYRQIFGGENSAGNVEGKLNQGAKVTGGKFFRRPIYPTQEVINVSSGSEDEQHPLIPRTEEDHVSSPSSKIIIEVLTSMNKKPQQHSPPSFDLGIEPPFITTQDLSDIEELDELIRDREDQFQTPKTTKSLETQKDLEDKVVISIMCHILNKEKNERFEKFVYCVPPEILVNPVRMFEKHGHNWMDNEKRPHDISTLLFAPILCSEHWWLYVLDVEKKDFFILDSKNIVSPSDERLTMN</sequence>
<evidence type="ECO:0000313" key="2">
    <source>
        <dbReference type="Proteomes" id="UP001341840"/>
    </source>
</evidence>
<keyword evidence="2" id="KW-1185">Reference proteome</keyword>
<comment type="caution">
    <text evidence="1">The sequence shown here is derived from an EMBL/GenBank/DDBJ whole genome shotgun (WGS) entry which is preliminary data.</text>
</comment>
<evidence type="ECO:0008006" key="3">
    <source>
        <dbReference type="Google" id="ProtNLM"/>
    </source>
</evidence>